<gene>
    <name evidence="1" type="primary">ymf60</name>
</gene>
<dbReference type="GeneID" id="25026398"/>
<dbReference type="InterPro" id="IPR036789">
    <property type="entry name" value="Ribosomal_uL6-like_a/b-dom_sf"/>
</dbReference>
<dbReference type="SUPFAM" id="SSF56053">
    <property type="entry name" value="Ribosomal protein L6"/>
    <property type="match status" value="1"/>
</dbReference>
<dbReference type="GO" id="GO:0006412">
    <property type="term" value="P:translation"/>
    <property type="evidence" value="ECO:0007669"/>
    <property type="project" value="InterPro"/>
</dbReference>
<keyword evidence="1" id="KW-0496">Mitochondrion</keyword>
<sequence>MKRNILFIPFNISYSYIEKNNNTVKFLYLYNNDYFFSINFNEKQSIVINEDTNTIVVETRNFNNKINLFNNEFNKFIYSWDNFFFNKIKFTGKGFKWKKKETNLFLFFNRAHKCFFIGNNIILKRLSKSKVILLKNNYNHLIHDSILVRTIRSNNIFTKRGLRFSRQIILKKKGKTASQ</sequence>
<geneLocation type="mitochondrion" evidence="1"/>
<dbReference type="EMDB" id="EMD-11032"/>
<dbReference type="GO" id="GO:0005840">
    <property type="term" value="C:ribosome"/>
    <property type="evidence" value="ECO:0007669"/>
    <property type="project" value="InterPro"/>
</dbReference>
<dbReference type="PDB" id="6Z1P">
    <property type="method" value="EM"/>
    <property type="resolution" value="3.70 A"/>
    <property type="chains" value="Ag=1-179"/>
</dbReference>
<accession>Q951A9</accession>
<name>Q951A9_TETTH</name>
<protein>
    <submittedName>
        <fullName evidence="1">Ymf60</fullName>
    </submittedName>
</protein>
<dbReference type="Gene3D" id="3.90.930.12">
    <property type="entry name" value="Ribosomal protein L6, alpha-beta domain"/>
    <property type="match status" value="1"/>
</dbReference>
<dbReference type="GO" id="GO:0019843">
    <property type="term" value="F:rRNA binding"/>
    <property type="evidence" value="ECO:0007669"/>
    <property type="project" value="InterPro"/>
</dbReference>
<dbReference type="EMBL" id="AF396436">
    <property type="protein sequence ID" value="AAK77574.1"/>
    <property type="molecule type" value="Genomic_DNA"/>
</dbReference>
<organism evidence="1">
    <name type="scientific">Tetrahymena thermophila</name>
    <dbReference type="NCBI Taxonomy" id="5911"/>
    <lineage>
        <taxon>Eukaryota</taxon>
        <taxon>Sar</taxon>
        <taxon>Alveolata</taxon>
        <taxon>Ciliophora</taxon>
        <taxon>Intramacronucleata</taxon>
        <taxon>Oligohymenophorea</taxon>
        <taxon>Hymenostomatida</taxon>
        <taxon>Tetrahymenina</taxon>
        <taxon>Tetrahymenidae</taxon>
        <taxon>Tetrahymena</taxon>
    </lineage>
</organism>
<reference evidence="2" key="2">
    <citation type="journal article" date="2020" name="Elife">
        <title>Ciliate mitoribosome illuminates evolutionary steps of mitochondrial translation.</title>
        <authorList>
            <person name="Tobiasson V."/>
            <person name="Amunts A."/>
        </authorList>
    </citation>
    <scope>STRUCTURE BY ELECTRON MICROSCOPY (3.70 ANGSTROMS)</scope>
</reference>
<keyword evidence="2" id="KW-0002">3D-structure</keyword>
<proteinExistence type="evidence at protein level"/>
<evidence type="ECO:0007829" key="2">
    <source>
        <dbReference type="PDB" id="6Z1P"/>
    </source>
</evidence>
<reference evidence="1" key="1">
    <citation type="journal article" date="2003" name="Nucleic Acids Res.">
        <title>Complete sequence of the mitochondrial genome of Tetrahymena thermophila and comparative methods for identifying highly divergent genes.</title>
        <authorList>
            <person name="Brunk C.F."/>
            <person name="Lee L.C."/>
            <person name="Tran A.B."/>
            <person name="Li J."/>
        </authorList>
    </citation>
    <scope>NUCLEOTIDE SEQUENCE</scope>
    <source>
        <strain evidence="1">SB210</strain>
    </source>
</reference>
<dbReference type="AlphaFoldDB" id="Q951A9"/>
<evidence type="ECO:0000313" key="1">
    <source>
        <dbReference type="EMBL" id="AAK77574.1"/>
    </source>
</evidence>
<dbReference type="GO" id="GO:0003735">
    <property type="term" value="F:structural constituent of ribosome"/>
    <property type="evidence" value="ECO:0007669"/>
    <property type="project" value="InterPro"/>
</dbReference>
<dbReference type="KEGG" id="tet:TepyoMp14"/>
<dbReference type="RefSeq" id="NP_149377.1">
    <property type="nucleotide sequence ID" value="NC_003029.1"/>
</dbReference>